<comment type="caution">
    <text evidence="1">The sequence shown here is derived from an EMBL/GenBank/DDBJ whole genome shotgun (WGS) entry which is preliminary data.</text>
</comment>
<accession>A0AAE1JW41</accession>
<dbReference type="PANTHER" id="PTHR47481:SF34">
    <property type="entry name" value="CCHC-TYPE DOMAIN-CONTAINING PROTEIN"/>
    <property type="match status" value="1"/>
</dbReference>
<evidence type="ECO:0000313" key="2">
    <source>
        <dbReference type="Proteomes" id="UP001293593"/>
    </source>
</evidence>
<gene>
    <name evidence="1" type="ORF">QN277_019196</name>
</gene>
<dbReference type="Proteomes" id="UP001293593">
    <property type="component" value="Unassembled WGS sequence"/>
</dbReference>
<keyword evidence="2" id="KW-1185">Reference proteome</keyword>
<dbReference type="Pfam" id="PF14223">
    <property type="entry name" value="Retrotran_gag_2"/>
    <property type="match status" value="1"/>
</dbReference>
<evidence type="ECO:0000313" key="1">
    <source>
        <dbReference type="EMBL" id="KAK4276226.1"/>
    </source>
</evidence>
<dbReference type="AlphaFoldDB" id="A0AAE1JW41"/>
<dbReference type="PANTHER" id="PTHR47481">
    <property type="match status" value="1"/>
</dbReference>
<protein>
    <submittedName>
        <fullName evidence="1">Uncharacterized protein</fullName>
    </submittedName>
</protein>
<proteinExistence type="predicted"/>
<sequence length="148" mass="16708">MTMTITSQMTSCKTTSALWKAVIEFVGANTKSRITFLKSEFHQLKKGSLKMRDYLSNMKSLSDNLTLTGCPLSTTDLVTQTLAGLDTEYTPIVVILTEKDNLSWAKLQSKLLTFESHLEQLSTFLHYQSLHYFCPSFFSISTFFTPAP</sequence>
<reference evidence="1" key="1">
    <citation type="submission" date="2023-10" db="EMBL/GenBank/DDBJ databases">
        <title>Chromosome-level genome of the transformable northern wattle, Acacia crassicarpa.</title>
        <authorList>
            <person name="Massaro I."/>
            <person name="Sinha N.R."/>
            <person name="Poethig S."/>
            <person name="Leichty A.R."/>
        </authorList>
    </citation>
    <scope>NUCLEOTIDE SEQUENCE</scope>
    <source>
        <strain evidence="1">Acra3RX</strain>
        <tissue evidence="1">Leaf</tissue>
    </source>
</reference>
<organism evidence="1 2">
    <name type="scientific">Acacia crassicarpa</name>
    <name type="common">northern wattle</name>
    <dbReference type="NCBI Taxonomy" id="499986"/>
    <lineage>
        <taxon>Eukaryota</taxon>
        <taxon>Viridiplantae</taxon>
        <taxon>Streptophyta</taxon>
        <taxon>Embryophyta</taxon>
        <taxon>Tracheophyta</taxon>
        <taxon>Spermatophyta</taxon>
        <taxon>Magnoliopsida</taxon>
        <taxon>eudicotyledons</taxon>
        <taxon>Gunneridae</taxon>
        <taxon>Pentapetalae</taxon>
        <taxon>rosids</taxon>
        <taxon>fabids</taxon>
        <taxon>Fabales</taxon>
        <taxon>Fabaceae</taxon>
        <taxon>Caesalpinioideae</taxon>
        <taxon>mimosoid clade</taxon>
        <taxon>Acacieae</taxon>
        <taxon>Acacia</taxon>
    </lineage>
</organism>
<dbReference type="EMBL" id="JAWXYG010000004">
    <property type="protein sequence ID" value="KAK4276226.1"/>
    <property type="molecule type" value="Genomic_DNA"/>
</dbReference>
<name>A0AAE1JW41_9FABA</name>